<dbReference type="EMBL" id="BMIR01000022">
    <property type="protein sequence ID" value="GGE52757.1"/>
    <property type="molecule type" value="Genomic_DNA"/>
</dbReference>
<dbReference type="PANTHER" id="PTHR30383:SF5">
    <property type="entry name" value="SGNH HYDROLASE-TYPE ESTERASE DOMAIN-CONTAINING PROTEIN"/>
    <property type="match status" value="1"/>
</dbReference>
<dbReference type="Proteomes" id="UP000628775">
    <property type="component" value="Unassembled WGS sequence"/>
</dbReference>
<reference evidence="2" key="2">
    <citation type="submission" date="2020-09" db="EMBL/GenBank/DDBJ databases">
        <authorList>
            <person name="Sun Q."/>
            <person name="Zhou Y."/>
        </authorList>
    </citation>
    <scope>NUCLEOTIDE SEQUENCE</scope>
    <source>
        <strain evidence="2">CGMCC 1.15371</strain>
    </source>
</reference>
<proteinExistence type="predicted"/>
<dbReference type="AlphaFoldDB" id="A0A8J2YM50"/>
<dbReference type="InterPro" id="IPR051532">
    <property type="entry name" value="Ester_Hydrolysis_Enzymes"/>
</dbReference>
<dbReference type="RefSeq" id="WP_188697378.1">
    <property type="nucleotide sequence ID" value="NZ_BMIR01000022.1"/>
</dbReference>
<dbReference type="Gene3D" id="3.40.50.1110">
    <property type="entry name" value="SGNH hydrolase"/>
    <property type="match status" value="1"/>
</dbReference>
<dbReference type="GO" id="GO:0004622">
    <property type="term" value="F:phosphatidylcholine lysophospholipase activity"/>
    <property type="evidence" value="ECO:0007669"/>
    <property type="project" value="TreeGrafter"/>
</dbReference>
<protein>
    <recommendedName>
        <fullName evidence="1">SGNH hydrolase-type esterase domain-containing protein</fullName>
    </recommendedName>
</protein>
<organism evidence="2 3">
    <name type="scientific">Pullulanibacillus camelliae</name>
    <dbReference type="NCBI Taxonomy" id="1707096"/>
    <lineage>
        <taxon>Bacteria</taxon>
        <taxon>Bacillati</taxon>
        <taxon>Bacillota</taxon>
        <taxon>Bacilli</taxon>
        <taxon>Bacillales</taxon>
        <taxon>Sporolactobacillaceae</taxon>
        <taxon>Pullulanibacillus</taxon>
    </lineage>
</organism>
<sequence length="232" mass="26150">MKRPSMIRPGMFGGVISADTRRQVFDYHNEVIIAHQAPIDFVFIGDSITDMWDLDTYFGGRGRRIVNRGIGGDMTPYVLRRFPADVVQLHPKYTVIKVGVNNTWALDAWQQKDLKTPQSIHDEVVTETVEMVQLAKQADILPIVSSLLPTCIATNKQTAIRNELILDINRSLRKKMEALGGIFVDDHSAMTDHTGKQLRSELADDGLHPNVLGYTIMAQELREQLKRVGIEI</sequence>
<dbReference type="SUPFAM" id="SSF52266">
    <property type="entry name" value="SGNH hydrolase"/>
    <property type="match status" value="1"/>
</dbReference>
<accession>A0A8J2YM50</accession>
<dbReference type="Pfam" id="PF13472">
    <property type="entry name" value="Lipase_GDSL_2"/>
    <property type="match status" value="1"/>
</dbReference>
<feature type="domain" description="SGNH hydrolase-type esterase" evidence="1">
    <location>
        <begin position="43"/>
        <end position="215"/>
    </location>
</feature>
<keyword evidence="3" id="KW-1185">Reference proteome</keyword>
<dbReference type="PANTHER" id="PTHR30383">
    <property type="entry name" value="THIOESTERASE 1/PROTEASE 1/LYSOPHOSPHOLIPASE L1"/>
    <property type="match status" value="1"/>
</dbReference>
<evidence type="ECO:0000313" key="2">
    <source>
        <dbReference type="EMBL" id="GGE52757.1"/>
    </source>
</evidence>
<dbReference type="InterPro" id="IPR036514">
    <property type="entry name" value="SGNH_hydro_sf"/>
</dbReference>
<gene>
    <name evidence="2" type="ORF">GCM10011391_34500</name>
</gene>
<reference evidence="2" key="1">
    <citation type="journal article" date="2014" name="Int. J. Syst. Evol. Microbiol.">
        <title>Complete genome sequence of Corynebacterium casei LMG S-19264T (=DSM 44701T), isolated from a smear-ripened cheese.</title>
        <authorList>
            <consortium name="US DOE Joint Genome Institute (JGI-PGF)"/>
            <person name="Walter F."/>
            <person name="Albersmeier A."/>
            <person name="Kalinowski J."/>
            <person name="Ruckert C."/>
        </authorList>
    </citation>
    <scope>NUCLEOTIDE SEQUENCE</scope>
    <source>
        <strain evidence="2">CGMCC 1.15371</strain>
    </source>
</reference>
<comment type="caution">
    <text evidence="2">The sequence shown here is derived from an EMBL/GenBank/DDBJ whole genome shotgun (WGS) entry which is preliminary data.</text>
</comment>
<name>A0A8J2YM50_9BACL</name>
<evidence type="ECO:0000259" key="1">
    <source>
        <dbReference type="Pfam" id="PF13472"/>
    </source>
</evidence>
<dbReference type="InterPro" id="IPR013830">
    <property type="entry name" value="SGNH_hydro"/>
</dbReference>
<evidence type="ECO:0000313" key="3">
    <source>
        <dbReference type="Proteomes" id="UP000628775"/>
    </source>
</evidence>